<keyword evidence="1" id="KW-0677">Repeat</keyword>
<dbReference type="Gene3D" id="1.25.40.20">
    <property type="entry name" value="Ankyrin repeat-containing domain"/>
    <property type="match status" value="1"/>
</dbReference>
<evidence type="ECO:0000256" key="4">
    <source>
        <dbReference type="SAM" id="MobiDB-lite"/>
    </source>
</evidence>
<feature type="region of interest" description="Disordered" evidence="4">
    <location>
        <begin position="1"/>
        <end position="23"/>
    </location>
</feature>
<evidence type="ECO:0008006" key="7">
    <source>
        <dbReference type="Google" id="ProtNLM"/>
    </source>
</evidence>
<dbReference type="PANTHER" id="PTHR24123:SF33">
    <property type="entry name" value="PROTEIN HOS4"/>
    <property type="match status" value="1"/>
</dbReference>
<comment type="caution">
    <text evidence="5">The sequence shown here is derived from an EMBL/GenBank/DDBJ whole genome shotgun (WGS) entry which is preliminary data.</text>
</comment>
<dbReference type="PANTHER" id="PTHR24123">
    <property type="entry name" value="ANKYRIN REPEAT-CONTAINING"/>
    <property type="match status" value="1"/>
</dbReference>
<evidence type="ECO:0000256" key="2">
    <source>
        <dbReference type="ARBA" id="ARBA00023043"/>
    </source>
</evidence>
<dbReference type="EMBL" id="JAJVDC020000015">
    <property type="protein sequence ID" value="KAL1634527.1"/>
    <property type="molecule type" value="Genomic_DNA"/>
</dbReference>
<gene>
    <name evidence="5" type="ORF">SLS56_002220</name>
</gene>
<proteinExistence type="predicted"/>
<keyword evidence="6" id="KW-1185">Reference proteome</keyword>
<feature type="compositionally biased region" description="Polar residues" evidence="4">
    <location>
        <begin position="1"/>
        <end position="20"/>
    </location>
</feature>
<dbReference type="PROSITE" id="PS50088">
    <property type="entry name" value="ANK_REPEAT"/>
    <property type="match status" value="1"/>
</dbReference>
<dbReference type="SMART" id="SM00248">
    <property type="entry name" value="ANK"/>
    <property type="match status" value="4"/>
</dbReference>
<evidence type="ECO:0000256" key="3">
    <source>
        <dbReference type="PROSITE-ProRule" id="PRU00023"/>
    </source>
</evidence>
<keyword evidence="2 3" id="KW-0040">ANK repeat</keyword>
<dbReference type="InterPro" id="IPR051165">
    <property type="entry name" value="Multifunctional_ANK_Repeat"/>
</dbReference>
<evidence type="ECO:0000313" key="5">
    <source>
        <dbReference type="EMBL" id="KAL1634527.1"/>
    </source>
</evidence>
<dbReference type="SUPFAM" id="SSF48403">
    <property type="entry name" value="Ankyrin repeat"/>
    <property type="match status" value="1"/>
</dbReference>
<accession>A0ABR3T4V7</accession>
<protein>
    <recommendedName>
        <fullName evidence="7">Ankyrin repeat protein</fullName>
    </recommendedName>
</protein>
<sequence length="490" mass="54524">MANTVLPPSSSDRVTRQNGEATFAQPVEIGTSAALSPASNGQATFSQPVAVHGVSHSSKPSRPPHSSHFRLTELPLELFARVIMWVAQSAYSCPIQEVVDLRLVSKLFDSEVIHAICGLKPINTCPGGHSSLNRLLLPRRLLRRVITDKVFSNSNNEGGAIRAIREVTDALYVASVRPEEHFKHHTMTHLVHLCVQWCRSRRCLSEITGRNDKTLHLTADEDFIRSCMVAAACLGSIELFDQFRMRTKGYVNMRTNFLGTPGWAALIYDQLDMAAHLLTLGAVLDGRWLCELFLHACKKGQEEVVQLVLDNNVNLGKFYTTGFERAARYGHITVADKINQTRNFSQHALAQIMLHSCSKPNREPIIRYLYQMGIRSGSDWPEGLIRTAIKFRQAQNLQVLLDLGEDPNQELSGGSTIHFAATSGDVEVTRVLVSHGARPPDDKRTQRTLMRGAIKEQNVDMVNLLAEFGIEKPGYFDKMASKWAEDAMAG</sequence>
<organism evidence="5 6">
    <name type="scientific">Neofusicoccum ribis</name>
    <dbReference type="NCBI Taxonomy" id="45134"/>
    <lineage>
        <taxon>Eukaryota</taxon>
        <taxon>Fungi</taxon>
        <taxon>Dikarya</taxon>
        <taxon>Ascomycota</taxon>
        <taxon>Pezizomycotina</taxon>
        <taxon>Dothideomycetes</taxon>
        <taxon>Dothideomycetes incertae sedis</taxon>
        <taxon>Botryosphaeriales</taxon>
        <taxon>Botryosphaeriaceae</taxon>
        <taxon>Neofusicoccum</taxon>
    </lineage>
</organism>
<dbReference type="InterPro" id="IPR036770">
    <property type="entry name" value="Ankyrin_rpt-contain_sf"/>
</dbReference>
<dbReference type="Pfam" id="PF12796">
    <property type="entry name" value="Ank_2"/>
    <property type="match status" value="1"/>
</dbReference>
<dbReference type="PROSITE" id="PS50297">
    <property type="entry name" value="ANK_REP_REGION"/>
    <property type="match status" value="1"/>
</dbReference>
<dbReference type="Proteomes" id="UP001521116">
    <property type="component" value="Unassembled WGS sequence"/>
</dbReference>
<dbReference type="InterPro" id="IPR002110">
    <property type="entry name" value="Ankyrin_rpt"/>
</dbReference>
<feature type="repeat" description="ANK" evidence="3">
    <location>
        <begin position="412"/>
        <end position="437"/>
    </location>
</feature>
<evidence type="ECO:0000256" key="1">
    <source>
        <dbReference type="ARBA" id="ARBA00022737"/>
    </source>
</evidence>
<reference evidence="5 6" key="1">
    <citation type="submission" date="2024-02" db="EMBL/GenBank/DDBJ databases">
        <title>De novo assembly and annotation of 12 fungi associated with fruit tree decline syndrome in Ontario, Canada.</title>
        <authorList>
            <person name="Sulman M."/>
            <person name="Ellouze W."/>
            <person name="Ilyukhin E."/>
        </authorList>
    </citation>
    <scope>NUCLEOTIDE SEQUENCE [LARGE SCALE GENOMIC DNA]</scope>
    <source>
        <strain evidence="5 6">M1-105</strain>
    </source>
</reference>
<name>A0ABR3T4V7_9PEZI</name>
<evidence type="ECO:0000313" key="6">
    <source>
        <dbReference type="Proteomes" id="UP001521116"/>
    </source>
</evidence>